<dbReference type="PANTHER" id="PTHR43362">
    <property type="entry name" value="MANNITOL DEHYDROGENASE DSF1-RELATED"/>
    <property type="match status" value="1"/>
</dbReference>
<dbReference type="InterPro" id="IPR036291">
    <property type="entry name" value="NAD(P)-bd_dom_sf"/>
</dbReference>
<dbReference type="PANTHER" id="PTHR43362:SF1">
    <property type="entry name" value="MANNITOL DEHYDROGENASE 2-RELATED"/>
    <property type="match status" value="1"/>
</dbReference>
<dbReference type="SUPFAM" id="SSF48179">
    <property type="entry name" value="6-phosphogluconate dehydrogenase C-terminal domain-like"/>
    <property type="match status" value="1"/>
</dbReference>
<name>A0A6N9YIS8_9ACTN</name>
<evidence type="ECO:0000313" key="6">
    <source>
        <dbReference type="Proteomes" id="UP000469185"/>
    </source>
</evidence>
<gene>
    <name evidence="5" type="ORF">G1H11_05795</name>
</gene>
<dbReference type="InterPro" id="IPR050988">
    <property type="entry name" value="Mannitol_DH/Oxidoreductase"/>
</dbReference>
<accession>A0A6N9YIS8</accession>
<dbReference type="Gene3D" id="3.40.50.720">
    <property type="entry name" value="NAD(P)-binding Rossmann-like Domain"/>
    <property type="match status" value="1"/>
</dbReference>
<dbReference type="AlphaFoldDB" id="A0A6N9YIS8"/>
<feature type="domain" description="Mannitol dehydrogenase N-terminal" evidence="3">
    <location>
        <begin position="21"/>
        <end position="268"/>
    </location>
</feature>
<sequence>MGAVPEPARPGYDPRDLQVGLVHLGAGAFFRAHQAWYTHQVTSGGDHTWGVLASSQRSPAVTDRLAAQDGLYSLLVRPTHGPPSVGVVGVIRRTACAAVDPQPIIDALTSPDVHAVTLTVTEKGYRLDGGRLRLDGEIDADLAGRPPETVVGQLVRGLQGRAVHGAGPIALISCDNLSDNGVVLSRLVRDFAERLSGPDAEVTREYIERQTTFPSTMVDRIVPATADADRAEAHRLLTVRDDAAVVAEPFTQWVISDEFLGPRPAWEKAGATLTTDVAGYERVKLRLLNATHSLIAYLGALAGYRTIADALADPLIERAARTLIEQDTIPTLTAPDGLDLAAYSEDVLSRFANPALGHRTAQVGMDGSQKLPQRILSAVRERRSTGAVPRIGALLVAAWMRFLLGRDDQGGTLEVSDPMAGRLVQLLDSAVPTRETVRNVLAVREVFCDDLAHDDQFVDAVTYWYTALRDHGVAPTLQGV</sequence>
<dbReference type="Proteomes" id="UP000469185">
    <property type="component" value="Unassembled WGS sequence"/>
</dbReference>
<dbReference type="InterPro" id="IPR013118">
    <property type="entry name" value="Mannitol_DH_C"/>
</dbReference>
<evidence type="ECO:0000313" key="5">
    <source>
        <dbReference type="EMBL" id="NED94820.1"/>
    </source>
</evidence>
<reference evidence="5 6" key="1">
    <citation type="submission" date="2020-02" db="EMBL/GenBank/DDBJ databases">
        <authorList>
            <person name="Li X.-J."/>
            <person name="Feng X.-M."/>
        </authorList>
    </citation>
    <scope>NUCLEOTIDE SEQUENCE [LARGE SCALE GENOMIC DNA]</scope>
    <source>
        <strain evidence="5 6">CGMCC 4.7225</strain>
    </source>
</reference>
<dbReference type="InterPro" id="IPR000669">
    <property type="entry name" value="Mannitol_DH"/>
</dbReference>
<evidence type="ECO:0000259" key="4">
    <source>
        <dbReference type="Pfam" id="PF08125"/>
    </source>
</evidence>
<dbReference type="PRINTS" id="PR00084">
    <property type="entry name" value="MTLDHDRGNASE"/>
</dbReference>
<dbReference type="SUPFAM" id="SSF51735">
    <property type="entry name" value="NAD(P)-binding Rossmann-fold domains"/>
    <property type="match status" value="1"/>
</dbReference>
<keyword evidence="1" id="KW-0560">Oxidoreductase</keyword>
<organism evidence="5 6">
    <name type="scientific">Phytoactinopolyspora alkaliphila</name>
    <dbReference type="NCBI Taxonomy" id="1783498"/>
    <lineage>
        <taxon>Bacteria</taxon>
        <taxon>Bacillati</taxon>
        <taxon>Actinomycetota</taxon>
        <taxon>Actinomycetes</taxon>
        <taxon>Jiangellales</taxon>
        <taxon>Jiangellaceae</taxon>
        <taxon>Phytoactinopolyspora</taxon>
    </lineage>
</organism>
<dbReference type="Pfam" id="PF08125">
    <property type="entry name" value="Mannitol_dh_C"/>
    <property type="match status" value="1"/>
</dbReference>
<dbReference type="GO" id="GO:0008926">
    <property type="term" value="F:mannitol-1-phosphate 5-dehydrogenase activity"/>
    <property type="evidence" value="ECO:0007669"/>
    <property type="project" value="UniProtKB-EC"/>
</dbReference>
<comment type="catalytic activity">
    <reaction evidence="2">
        <text>D-mannitol 1-phosphate + NAD(+) = beta-D-fructose 6-phosphate + NADH + H(+)</text>
        <dbReference type="Rhea" id="RHEA:19661"/>
        <dbReference type="ChEBI" id="CHEBI:15378"/>
        <dbReference type="ChEBI" id="CHEBI:57540"/>
        <dbReference type="ChEBI" id="CHEBI:57634"/>
        <dbReference type="ChEBI" id="CHEBI:57945"/>
        <dbReference type="ChEBI" id="CHEBI:61381"/>
        <dbReference type="EC" id="1.1.1.17"/>
    </reaction>
</comment>
<evidence type="ECO:0000256" key="1">
    <source>
        <dbReference type="ARBA" id="ARBA00023002"/>
    </source>
</evidence>
<evidence type="ECO:0000256" key="2">
    <source>
        <dbReference type="ARBA" id="ARBA00048615"/>
    </source>
</evidence>
<protein>
    <submittedName>
        <fullName evidence="5">Mannitol dehydrogenase family protein</fullName>
    </submittedName>
</protein>
<dbReference type="Gene3D" id="1.10.1040.10">
    <property type="entry name" value="N-(1-d-carboxylethyl)-l-norvaline Dehydrogenase, domain 2"/>
    <property type="match status" value="1"/>
</dbReference>
<dbReference type="InterPro" id="IPR013328">
    <property type="entry name" value="6PGD_dom2"/>
</dbReference>
<dbReference type="InterPro" id="IPR008927">
    <property type="entry name" value="6-PGluconate_DH-like_C_sf"/>
</dbReference>
<feature type="domain" description="Mannitol dehydrogenase C-terminal" evidence="4">
    <location>
        <begin position="276"/>
        <end position="468"/>
    </location>
</feature>
<dbReference type="Pfam" id="PF01232">
    <property type="entry name" value="Mannitol_dh"/>
    <property type="match status" value="1"/>
</dbReference>
<dbReference type="InterPro" id="IPR013131">
    <property type="entry name" value="Mannitol_DH_N"/>
</dbReference>
<evidence type="ECO:0000259" key="3">
    <source>
        <dbReference type="Pfam" id="PF01232"/>
    </source>
</evidence>
<comment type="caution">
    <text evidence="5">The sequence shown here is derived from an EMBL/GenBank/DDBJ whole genome shotgun (WGS) entry which is preliminary data.</text>
</comment>
<dbReference type="EMBL" id="JAAGOB010000002">
    <property type="protein sequence ID" value="NED94820.1"/>
    <property type="molecule type" value="Genomic_DNA"/>
</dbReference>
<keyword evidence="6" id="KW-1185">Reference proteome</keyword>
<proteinExistence type="predicted"/>